<dbReference type="VEuPathDB" id="PiroplasmaDB:BEWA_016110"/>
<dbReference type="EMBL" id="ACOU01000004">
    <property type="protein sequence ID" value="EKX73050.1"/>
    <property type="molecule type" value="Genomic_DNA"/>
</dbReference>
<proteinExistence type="predicted"/>
<gene>
    <name evidence="1" type="ORF">BEWA_016110</name>
</gene>
<comment type="caution">
    <text evidence="1">The sequence shown here is derived from an EMBL/GenBank/DDBJ whole genome shotgun (WGS) entry which is preliminary data.</text>
</comment>
<keyword evidence="2" id="KW-1185">Reference proteome</keyword>
<accession>L1LCS6</accession>
<sequence length="476" mass="54243">MGSSGGTSPQGKSVFVEIGKASGSGYYNDGDNKITFTRYSDQPEKGYKKYIHTPPNSYVIRTIKHDDKGQTGLADLSSKRYEVASVYYLEYDHSNFVPLLIGFTKNGDKHFYYTLTKYTTLDEMWNKDSTIKNAETCKKRLAGICAMLRDLVVLRVDCIKDSYYANGDPANPPEKNKLTKVKVTGPYTVYATYKKYIHIPEEISTMRVITSRHQAKHITFILKEIGLTKFSSVSVYYWVGDASYYNPLLLEMSGSGEPRYFKLDGSRWVSCSVTQPSFESFLDMETCRYNREHIVDIMQMKDSYDCSCGKFKITLKSTNEGGYQKVVHSISGNQYLGKFVSETTTQYGIDIKYGVGVATVFHYPNENPQPLLILFDGKWYERETMNNWKEIEDKNLPITEDSKDQIEAHLQRIDYNEPYSYADEYKDGSSSVSIIIGTVVGLALACFVVHECLMLRSNAAKSIIMKVMSKFHKRPH</sequence>
<dbReference type="KEGG" id="beq:BEWA_016110"/>
<dbReference type="GeneID" id="15802714"/>
<reference evidence="1 2" key="1">
    <citation type="journal article" date="2012" name="BMC Genomics">
        <title>Comparative genomic analysis and phylogenetic position of Theileria equi.</title>
        <authorList>
            <person name="Kappmeyer L.S."/>
            <person name="Thiagarajan M."/>
            <person name="Herndon D.R."/>
            <person name="Ramsay J.D."/>
            <person name="Caler E."/>
            <person name="Djikeng A."/>
            <person name="Gillespie J.J."/>
            <person name="Lau A.O."/>
            <person name="Roalson E.H."/>
            <person name="Silva J.C."/>
            <person name="Silva M.G."/>
            <person name="Suarez C.E."/>
            <person name="Ueti M.W."/>
            <person name="Nene V.M."/>
            <person name="Mealey R.H."/>
            <person name="Knowles D.P."/>
            <person name="Brayton K.A."/>
        </authorList>
    </citation>
    <scope>NUCLEOTIDE SEQUENCE [LARGE SCALE GENOMIC DNA]</scope>
    <source>
        <strain evidence="1 2">WA</strain>
    </source>
</reference>
<protein>
    <submittedName>
        <fullName evidence="1">Uncharacterized protein</fullName>
    </submittedName>
</protein>
<evidence type="ECO:0000313" key="1">
    <source>
        <dbReference type="EMBL" id="EKX73050.1"/>
    </source>
</evidence>
<dbReference type="AlphaFoldDB" id="L1LCS6"/>
<organism evidence="1 2">
    <name type="scientific">Theileria equi strain WA</name>
    <dbReference type="NCBI Taxonomy" id="1537102"/>
    <lineage>
        <taxon>Eukaryota</taxon>
        <taxon>Sar</taxon>
        <taxon>Alveolata</taxon>
        <taxon>Apicomplexa</taxon>
        <taxon>Aconoidasida</taxon>
        <taxon>Piroplasmida</taxon>
        <taxon>Theileriidae</taxon>
        <taxon>Theileria</taxon>
    </lineage>
</organism>
<dbReference type="RefSeq" id="XP_004832502.1">
    <property type="nucleotide sequence ID" value="XM_004832445.1"/>
</dbReference>
<dbReference type="Proteomes" id="UP000031512">
    <property type="component" value="Unassembled WGS sequence"/>
</dbReference>
<evidence type="ECO:0000313" key="2">
    <source>
        <dbReference type="Proteomes" id="UP000031512"/>
    </source>
</evidence>
<name>L1LCS6_THEEQ</name>